<organism evidence="4 5">
    <name type="scientific">Corynebacterium alimapuense</name>
    <dbReference type="NCBI Taxonomy" id="1576874"/>
    <lineage>
        <taxon>Bacteria</taxon>
        <taxon>Bacillati</taxon>
        <taxon>Actinomycetota</taxon>
        <taxon>Actinomycetes</taxon>
        <taxon>Mycobacteriales</taxon>
        <taxon>Corynebacteriaceae</taxon>
        <taxon>Corynebacterium</taxon>
    </lineage>
</organism>
<dbReference type="EMBL" id="PTJO01000003">
    <property type="protein sequence ID" value="RNE49564.1"/>
    <property type="molecule type" value="Genomic_DNA"/>
</dbReference>
<dbReference type="PROSITE" id="PS50075">
    <property type="entry name" value="CARRIER"/>
    <property type="match status" value="1"/>
</dbReference>
<protein>
    <submittedName>
        <fullName evidence="4">Acyl carrier protein</fullName>
    </submittedName>
</protein>
<name>A0A3M8KAJ2_9CORY</name>
<sequence length="97" mass="10386">MTIPEHYRVLSGAKLKRMSSPVTSPELAHIIEEASGIDAEALTPEAKISELGISSLSMIEIAVRIEDTFGVFLDDKTVFGIETVGDLNNHISSGTGE</sequence>
<dbReference type="Pfam" id="PF00550">
    <property type="entry name" value="PP-binding"/>
    <property type="match status" value="1"/>
</dbReference>
<dbReference type="Gene3D" id="1.10.1200.10">
    <property type="entry name" value="ACP-like"/>
    <property type="match status" value="1"/>
</dbReference>
<dbReference type="InterPro" id="IPR009081">
    <property type="entry name" value="PP-bd_ACP"/>
</dbReference>
<feature type="domain" description="Carrier" evidence="3">
    <location>
        <begin position="21"/>
        <end position="95"/>
    </location>
</feature>
<dbReference type="PROSITE" id="PS00012">
    <property type="entry name" value="PHOSPHOPANTETHEINE"/>
    <property type="match status" value="1"/>
</dbReference>
<dbReference type="InterPro" id="IPR006162">
    <property type="entry name" value="Ppantetheine_attach_site"/>
</dbReference>
<gene>
    <name evidence="4" type="ORF">C5L39_04230</name>
</gene>
<reference evidence="4 5" key="1">
    <citation type="submission" date="2018-02" db="EMBL/GenBank/DDBJ databases">
        <title>Corynebacterium alimpuense sp. nov., a marine obligate actinomycete isolated from sediments of Valparaiso bay, Chile.</title>
        <authorList>
            <person name="Claverias F."/>
            <person name="Gonzales-Siles L."/>
            <person name="Salva-Serra F."/>
            <person name="Inganaes E."/>
            <person name="Molin K."/>
            <person name="Cumsille A."/>
            <person name="Undabarrena A."/>
            <person name="Couve E."/>
            <person name="Moore E.R.B."/>
            <person name="Gomila M."/>
            <person name="Camara B."/>
        </authorList>
    </citation>
    <scope>NUCLEOTIDE SEQUENCE [LARGE SCALE GENOMIC DNA]</scope>
    <source>
        <strain evidence="4 5">CCUG 69366</strain>
    </source>
</reference>
<dbReference type="InterPro" id="IPR036736">
    <property type="entry name" value="ACP-like_sf"/>
</dbReference>
<evidence type="ECO:0000313" key="4">
    <source>
        <dbReference type="EMBL" id="RNE49564.1"/>
    </source>
</evidence>
<keyword evidence="5" id="KW-1185">Reference proteome</keyword>
<dbReference type="SUPFAM" id="SSF47336">
    <property type="entry name" value="ACP-like"/>
    <property type="match status" value="1"/>
</dbReference>
<keyword evidence="1" id="KW-0596">Phosphopantetheine</keyword>
<proteinExistence type="predicted"/>
<evidence type="ECO:0000256" key="2">
    <source>
        <dbReference type="ARBA" id="ARBA00022553"/>
    </source>
</evidence>
<evidence type="ECO:0000313" key="5">
    <source>
        <dbReference type="Proteomes" id="UP000266975"/>
    </source>
</evidence>
<dbReference type="AlphaFoldDB" id="A0A3M8KAJ2"/>
<accession>A0A3M8KAJ2</accession>
<comment type="caution">
    <text evidence="4">The sequence shown here is derived from an EMBL/GenBank/DDBJ whole genome shotgun (WGS) entry which is preliminary data.</text>
</comment>
<keyword evidence="2" id="KW-0597">Phosphoprotein</keyword>
<dbReference type="Proteomes" id="UP000266975">
    <property type="component" value="Unassembled WGS sequence"/>
</dbReference>
<evidence type="ECO:0000259" key="3">
    <source>
        <dbReference type="PROSITE" id="PS50075"/>
    </source>
</evidence>
<evidence type="ECO:0000256" key="1">
    <source>
        <dbReference type="ARBA" id="ARBA00022450"/>
    </source>
</evidence>